<dbReference type="GO" id="GO:0005524">
    <property type="term" value="F:ATP binding"/>
    <property type="evidence" value="ECO:0007669"/>
    <property type="project" value="UniProtKB-UniRule"/>
</dbReference>
<dbReference type="InterPro" id="IPR050862">
    <property type="entry name" value="RdRp_reductase_class-2"/>
</dbReference>
<evidence type="ECO:0000256" key="15">
    <source>
        <dbReference type="PIRSR" id="PIRSR613345-1"/>
    </source>
</evidence>
<dbReference type="Pfam" id="PF21995">
    <property type="entry name" value="RNR-II_ins_dom"/>
    <property type="match status" value="1"/>
</dbReference>
<comment type="catalytic activity">
    <reaction evidence="14">
        <text>a 2'-deoxyribonucleoside 5'-triphosphate + [thioredoxin]-disulfide + H2O = a ribonucleoside 5'-triphosphate + [thioredoxin]-dithiol</text>
        <dbReference type="Rhea" id="RHEA:12701"/>
        <dbReference type="Rhea" id="RHEA-COMP:10698"/>
        <dbReference type="Rhea" id="RHEA-COMP:10700"/>
        <dbReference type="ChEBI" id="CHEBI:15377"/>
        <dbReference type="ChEBI" id="CHEBI:29950"/>
        <dbReference type="ChEBI" id="CHEBI:50058"/>
        <dbReference type="ChEBI" id="CHEBI:61557"/>
        <dbReference type="ChEBI" id="CHEBI:61560"/>
        <dbReference type="EC" id="1.17.4.2"/>
    </reaction>
</comment>
<evidence type="ECO:0000256" key="1">
    <source>
        <dbReference type="ARBA" id="ARBA00001922"/>
    </source>
</evidence>
<evidence type="ECO:0000256" key="8">
    <source>
        <dbReference type="ARBA" id="ARBA00022741"/>
    </source>
</evidence>
<reference evidence="19" key="1">
    <citation type="journal article" date="2021" name="PeerJ">
        <title>Extensive microbial diversity within the chicken gut microbiome revealed by metagenomics and culture.</title>
        <authorList>
            <person name="Gilroy R."/>
            <person name="Ravi A."/>
            <person name="Getino M."/>
            <person name="Pursley I."/>
            <person name="Horton D.L."/>
            <person name="Alikhan N.F."/>
            <person name="Baker D."/>
            <person name="Gharbi K."/>
            <person name="Hall N."/>
            <person name="Watson M."/>
            <person name="Adriaenssens E.M."/>
            <person name="Foster-Nyarko E."/>
            <person name="Jarju S."/>
            <person name="Secka A."/>
            <person name="Antonio M."/>
            <person name="Oren A."/>
            <person name="Chaudhuri R.R."/>
            <person name="La Ragione R."/>
            <person name="Hildebrand F."/>
            <person name="Pallen M.J."/>
        </authorList>
    </citation>
    <scope>NUCLEOTIDE SEQUENCE</scope>
    <source>
        <strain evidence="19">2239</strain>
    </source>
</reference>
<proteinExistence type="inferred from homology"/>
<dbReference type="PANTHER" id="PTHR43371:SF1">
    <property type="entry name" value="RIBONUCLEOSIDE-DIPHOSPHATE REDUCTASE"/>
    <property type="match status" value="1"/>
</dbReference>
<dbReference type="NCBIfam" id="TIGR02505">
    <property type="entry name" value="RTPR"/>
    <property type="match status" value="1"/>
</dbReference>
<evidence type="ECO:0000256" key="16">
    <source>
        <dbReference type="PIRSR" id="PIRSR613345-2"/>
    </source>
</evidence>
<evidence type="ECO:0000256" key="9">
    <source>
        <dbReference type="ARBA" id="ARBA00022840"/>
    </source>
</evidence>
<dbReference type="Gene3D" id="3.90.1390.10">
    <property type="entry name" value="b-12 dependent (class ii) ribonucleotide reductase, chain A, domain 3"/>
    <property type="match status" value="1"/>
</dbReference>
<evidence type="ECO:0000256" key="10">
    <source>
        <dbReference type="ARBA" id="ARBA00023002"/>
    </source>
</evidence>
<keyword evidence="10 19" id="KW-0560">Oxidoreductase</keyword>
<dbReference type="Pfam" id="PF17975">
    <property type="entry name" value="RNR_Alpha"/>
    <property type="match status" value="1"/>
</dbReference>
<gene>
    <name evidence="19" type="primary">nrdJ</name>
    <name evidence="19" type="ORF">H9865_02260</name>
</gene>
<dbReference type="SUPFAM" id="SSF51998">
    <property type="entry name" value="PFL-like glycyl radical enzymes"/>
    <property type="match status" value="1"/>
</dbReference>
<keyword evidence="5" id="KW-0021">Allosteric enzyme</keyword>
<keyword evidence="6" id="KW-0846">Cobalamin</keyword>
<dbReference type="InterPro" id="IPR005144">
    <property type="entry name" value="ATP-cone_dom"/>
</dbReference>
<dbReference type="GO" id="GO:0031419">
    <property type="term" value="F:cobalamin binding"/>
    <property type="evidence" value="ECO:0007669"/>
    <property type="project" value="UniProtKB-KW"/>
</dbReference>
<keyword evidence="7" id="KW-0235">DNA replication</keyword>
<feature type="active site" evidence="15">
    <location>
        <position position="470"/>
    </location>
</feature>
<name>A0A9D1V2I0_9FIRM</name>
<dbReference type="PROSITE" id="PS51161">
    <property type="entry name" value="ATP_CONE"/>
    <property type="match status" value="1"/>
</dbReference>
<dbReference type="GO" id="GO:0008998">
    <property type="term" value="F:ribonucleoside-triphosphate reductase (thioredoxin) activity"/>
    <property type="evidence" value="ECO:0007669"/>
    <property type="project" value="UniProtKB-EC"/>
</dbReference>
<evidence type="ECO:0000256" key="2">
    <source>
        <dbReference type="ARBA" id="ARBA00005654"/>
    </source>
</evidence>
<dbReference type="InterPro" id="IPR054158">
    <property type="entry name" value="RNR-II_ins_dom"/>
</dbReference>
<evidence type="ECO:0000256" key="6">
    <source>
        <dbReference type="ARBA" id="ARBA00022628"/>
    </source>
</evidence>
<dbReference type="Gene3D" id="3.20.70.20">
    <property type="match status" value="1"/>
</dbReference>
<dbReference type="InterPro" id="IPR040763">
    <property type="entry name" value="RNR_alpha_hel"/>
</dbReference>
<protein>
    <recommendedName>
        <fullName evidence="4">Adenosylcobalamin-dependent ribonucleoside-triphosphate reductase</fullName>
        <ecNumber evidence="3">1.17.4.2</ecNumber>
    </recommendedName>
</protein>
<evidence type="ECO:0000256" key="4">
    <source>
        <dbReference type="ARBA" id="ARBA00021063"/>
    </source>
</evidence>
<organism evidence="19 20">
    <name type="scientific">Candidatus Allofournierella pullicola</name>
    <dbReference type="NCBI Taxonomy" id="2838596"/>
    <lineage>
        <taxon>Bacteria</taxon>
        <taxon>Bacillati</taxon>
        <taxon>Bacillota</taxon>
        <taxon>Clostridia</taxon>
        <taxon>Eubacteriales</taxon>
        <taxon>Oscillospiraceae</taxon>
        <taxon>Allofournierella</taxon>
    </lineage>
</organism>
<dbReference type="Gene3D" id="3.30.1620.10">
    <property type="entry name" value="b-12 dependent (class ii) ribonucleotide reductase, Chain A, Domain 2"/>
    <property type="match status" value="1"/>
</dbReference>
<evidence type="ECO:0000313" key="20">
    <source>
        <dbReference type="Proteomes" id="UP000824193"/>
    </source>
</evidence>
<dbReference type="Proteomes" id="UP000824193">
    <property type="component" value="Unassembled WGS sequence"/>
</dbReference>
<accession>A0A9D1V2I0</accession>
<comment type="similarity">
    <text evidence="2">Belongs to the class II ribonucleoside-triphosphate reductase family.</text>
</comment>
<dbReference type="EMBL" id="DXFW01000005">
    <property type="protein sequence ID" value="HIX04926.1"/>
    <property type="molecule type" value="Genomic_DNA"/>
</dbReference>
<comment type="cofactor">
    <cofactor evidence="1">
        <name>adenosylcob(III)alamin</name>
        <dbReference type="ChEBI" id="CHEBI:18408"/>
    </cofactor>
</comment>
<keyword evidence="13" id="KW-0170">Cobalt</keyword>
<keyword evidence="11 16" id="KW-1015">Disulfide bond</keyword>
<evidence type="ECO:0000259" key="18">
    <source>
        <dbReference type="PROSITE" id="PS51161"/>
    </source>
</evidence>
<evidence type="ECO:0000256" key="14">
    <source>
        <dbReference type="ARBA" id="ARBA00048987"/>
    </source>
</evidence>
<dbReference type="InterPro" id="IPR013345">
    <property type="entry name" value="RTP_Rdtase_AdoCbl-dep"/>
</dbReference>
<feature type="domain" description="ATP-cone" evidence="18">
    <location>
        <begin position="1"/>
        <end position="92"/>
    </location>
</feature>
<comment type="caution">
    <text evidence="19">The sequence shown here is derived from an EMBL/GenBank/DDBJ whole genome shotgun (WGS) entry which is preliminary data.</text>
</comment>
<keyword evidence="12" id="KW-0676">Redox-active center</keyword>
<feature type="active site" evidence="15">
    <location>
        <position position="472"/>
    </location>
</feature>
<evidence type="ECO:0000256" key="11">
    <source>
        <dbReference type="ARBA" id="ARBA00023157"/>
    </source>
</evidence>
<sequence length="781" mass="88912">MNVRKRSGKVVPFDAEFIRRAVTLAAAAAGEHEPQRVDDVTAAVEERLAAAGQEIVDIERIQDAVEETLFEKQLYRTAKTYILYRVQKEKERTSGEWREGILTREFLSPYKHAPNPMEQLGAFVYTRTYSRYLPQQGRREFWWETVRRAVEYNTSLASTSREEAEKLYDNIYHLRQFLSGRTLWVGGTPVAEKYPMANYNCAFTVINDFVAYHDLFYLLMVGSGVGVRVLKSDADQLPPVRTDLKILHKSYDPVPAGERLEYTNLTFQRDTATLAIGDSKEGWAQALTRYFELITNREYEGVTTLVVNYDSIRPKGERLKTFGGTASGSGSMMTMLDKIHKVVCAAGARDSAVRTQLRPIDLLDIANIIGENVVSGGVRRTSEIGLVDADDETCIQAKSNLYRQVNGHWEIDKSIAHRQMSNNSIFYREKPTREKLHWHIQQMRYSGEPGWINEVAGLKRRPNFCGCNPCGEILLDSNGLCNLTTVNVMAFVGEDGTLDKAGLLEAQRLSARAGYRMTCRELEMYRWDRVQKRDRLLGCSLTGWQDMVNATGMDRAQQTDLLDALRAEARKAADEMAAQLGGNRPLLVTTLKPEGTLSLLPTVSSGVHYSHSPYYIRRVRITATDPLCRVCEELGYPVLPEVGQDPEDPTTKVLEFPVKAPAGRVKGDVTAIEQLENYKMFMEHYVDHNCSITVHVRDNEWDDVEQWVWDHWDDVVALSFLSYDDSFYELLPYEEIDKEEYDRRKAEMRPFNPALLCRYEHEESELDIGASDCVNGVCPIR</sequence>
<dbReference type="PANTHER" id="PTHR43371">
    <property type="entry name" value="VITAMIN B12-DEPENDENT RIBONUCLEOTIDE REDUCTASE"/>
    <property type="match status" value="1"/>
</dbReference>
<keyword evidence="9 17" id="KW-0067">ATP-binding</keyword>
<dbReference type="EC" id="1.17.4.2" evidence="3"/>
<dbReference type="GO" id="GO:0006260">
    <property type="term" value="P:DNA replication"/>
    <property type="evidence" value="ECO:0007669"/>
    <property type="project" value="UniProtKB-KW"/>
</dbReference>
<dbReference type="Pfam" id="PF03477">
    <property type="entry name" value="ATP-cone"/>
    <property type="match status" value="1"/>
</dbReference>
<feature type="disulfide bond" description="Redox-active" evidence="16">
    <location>
        <begin position="201"/>
        <end position="481"/>
    </location>
</feature>
<reference evidence="19" key="2">
    <citation type="submission" date="2021-04" db="EMBL/GenBank/DDBJ databases">
        <authorList>
            <person name="Gilroy R."/>
        </authorList>
    </citation>
    <scope>NUCLEOTIDE SEQUENCE</scope>
    <source>
        <strain evidence="19">2239</strain>
    </source>
</reference>
<evidence type="ECO:0000256" key="3">
    <source>
        <dbReference type="ARBA" id="ARBA00012275"/>
    </source>
</evidence>
<keyword evidence="8 17" id="KW-0547">Nucleotide-binding</keyword>
<evidence type="ECO:0000256" key="7">
    <source>
        <dbReference type="ARBA" id="ARBA00022705"/>
    </source>
</evidence>
<evidence type="ECO:0000256" key="12">
    <source>
        <dbReference type="ARBA" id="ARBA00023284"/>
    </source>
</evidence>
<evidence type="ECO:0000256" key="17">
    <source>
        <dbReference type="PROSITE-ProRule" id="PRU00492"/>
    </source>
</evidence>
<evidence type="ECO:0000256" key="5">
    <source>
        <dbReference type="ARBA" id="ARBA00022533"/>
    </source>
</evidence>
<dbReference type="AlphaFoldDB" id="A0A9D1V2I0"/>
<evidence type="ECO:0000256" key="13">
    <source>
        <dbReference type="ARBA" id="ARBA00023285"/>
    </source>
</evidence>
<dbReference type="GO" id="GO:0004748">
    <property type="term" value="F:ribonucleoside-diphosphate reductase activity, thioredoxin disulfide as acceptor"/>
    <property type="evidence" value="ECO:0007669"/>
    <property type="project" value="InterPro"/>
</dbReference>
<evidence type="ECO:0000313" key="19">
    <source>
        <dbReference type="EMBL" id="HIX04926.1"/>
    </source>
</evidence>